<dbReference type="InterPro" id="IPR054347">
    <property type="entry name" value="TOTE_primase"/>
</dbReference>
<keyword evidence="3" id="KW-1185">Reference proteome</keyword>
<dbReference type="SUPFAM" id="SSF52540">
    <property type="entry name" value="P-loop containing nucleoside triphosphate hydrolases"/>
    <property type="match status" value="2"/>
</dbReference>
<dbReference type="GO" id="GO:0003677">
    <property type="term" value="F:DNA binding"/>
    <property type="evidence" value="ECO:0007669"/>
    <property type="project" value="InterPro"/>
</dbReference>
<evidence type="ECO:0000313" key="3">
    <source>
        <dbReference type="Proteomes" id="UP000198929"/>
    </source>
</evidence>
<dbReference type="InterPro" id="IPR006935">
    <property type="entry name" value="Helicase/UvrB_N"/>
</dbReference>
<dbReference type="RefSeq" id="WP_092260292.1">
    <property type="nucleotide sequence ID" value="NZ_CP047199.1"/>
</dbReference>
<dbReference type="InterPro" id="IPR014001">
    <property type="entry name" value="Helicase_ATP-bd"/>
</dbReference>
<dbReference type="Pfam" id="PF04851">
    <property type="entry name" value="ResIII"/>
    <property type="match status" value="2"/>
</dbReference>
<gene>
    <name evidence="2" type="ORF">SAMN05661109_02298</name>
</gene>
<evidence type="ECO:0000259" key="1">
    <source>
        <dbReference type="PROSITE" id="PS51192"/>
    </source>
</evidence>
<dbReference type="InterPro" id="IPR050742">
    <property type="entry name" value="Helicase_Restrict-Modif_Enz"/>
</dbReference>
<organism evidence="2 3">
    <name type="scientific">Corynebacterium cystitidis DSM 20524</name>
    <dbReference type="NCBI Taxonomy" id="1121357"/>
    <lineage>
        <taxon>Bacteria</taxon>
        <taxon>Bacillati</taxon>
        <taxon>Actinomycetota</taxon>
        <taxon>Actinomycetes</taxon>
        <taxon>Mycobacteriales</taxon>
        <taxon>Corynebacteriaceae</taxon>
        <taxon>Corynebacterium</taxon>
    </lineage>
</organism>
<dbReference type="EMBL" id="FOGQ01000013">
    <property type="protein sequence ID" value="SES22777.1"/>
    <property type="molecule type" value="Genomic_DNA"/>
</dbReference>
<dbReference type="GO" id="GO:0005829">
    <property type="term" value="C:cytosol"/>
    <property type="evidence" value="ECO:0007669"/>
    <property type="project" value="TreeGrafter"/>
</dbReference>
<dbReference type="Gene3D" id="3.40.50.300">
    <property type="entry name" value="P-loop containing nucleotide triphosphate hydrolases"/>
    <property type="match status" value="2"/>
</dbReference>
<dbReference type="SMART" id="SM00487">
    <property type="entry name" value="DEXDc"/>
    <property type="match status" value="1"/>
</dbReference>
<reference evidence="3" key="1">
    <citation type="submission" date="2016-10" db="EMBL/GenBank/DDBJ databases">
        <authorList>
            <person name="Varghese N."/>
            <person name="Submissions S."/>
        </authorList>
    </citation>
    <scope>NUCLEOTIDE SEQUENCE [LARGE SCALE GENOMIC DNA]</scope>
    <source>
        <strain evidence="3">DSM 20524</strain>
    </source>
</reference>
<dbReference type="Proteomes" id="UP000198929">
    <property type="component" value="Unassembled WGS sequence"/>
</dbReference>
<dbReference type="PANTHER" id="PTHR47396">
    <property type="entry name" value="TYPE I RESTRICTION ENZYME ECOKI R PROTEIN"/>
    <property type="match status" value="1"/>
</dbReference>
<evidence type="ECO:0000313" key="2">
    <source>
        <dbReference type="EMBL" id="SES22777.1"/>
    </source>
</evidence>
<protein>
    <recommendedName>
        <fullName evidence="1">Helicase ATP-binding domain-containing protein</fullName>
    </recommendedName>
</protein>
<dbReference type="GO" id="GO:0016787">
    <property type="term" value="F:hydrolase activity"/>
    <property type="evidence" value="ECO:0007669"/>
    <property type="project" value="InterPro"/>
</dbReference>
<sequence>MELADRLERLEKLSHLLAEEIAALRCELAVRQEHPVQKQELVSNKAPSGDKEALLDVYMSLFVGRSDVYAYAWENKEKGIKGWAPSREKNYNVPQQQRRFLPLTRDVIRDHIWNPKASHKGLYVMLPDDTCRVLVCDFDDGDWKEDATAYAEVAAQYGCDPLVELSRSGDGAHVWIFFTQPVPARLARQLGYGLLGEVAHEYPHVRLHSMDRFFPAQDTLPVRSKGAGKLGNLIALPLHVGSWHTKRTTVFVDPSTWQEYPEQFARLREVKAMGVADVDAVVDKLDDQPPQPKPSEHRGPVNLRVAEGMHVPREVSVAAELKWLASVPNPEFYRKQNSRMSTYGTPRIITRWEERDDELVLPRGLVDDAVHVLERAGYEVNVSRPRPAKKIAVEFTGTLRPEQKKAVRDVCADPVGILLADPGQGKTVMACAVIGNRKVRTAIVVNRKELQKQWESRLDTFLDCVDGVEVVSQQALARSGPGLLAEYDQIIVDECHGAVGPATEAALSSVKARYWLGLTATNYRYDKLDRLINFQFGPVRHHMVRETGVGKRTVIVRRTPFSSESADLVELCNEIAEDSARVELLAQDVAEALGQGRCCLVLVNRLAGVDAMYKAVVSALAGGADSEIPVLTMTGAQTTAERSELRKQLEAPQLCLIAMNKTAGEGLDVPQLDALFLAAPFRFKGLVVQYTGRITRRDDVDAVVYDYVDTAVPMLNRMAGGRHREMKKIGWDVVEG</sequence>
<dbReference type="InterPro" id="IPR027417">
    <property type="entry name" value="P-loop_NTPase"/>
</dbReference>
<name>A0A1H9VN74_9CORY</name>
<dbReference type="GO" id="GO:0005524">
    <property type="term" value="F:ATP binding"/>
    <property type="evidence" value="ECO:0007669"/>
    <property type="project" value="InterPro"/>
</dbReference>
<dbReference type="PROSITE" id="PS51192">
    <property type="entry name" value="HELICASE_ATP_BIND_1"/>
    <property type="match status" value="1"/>
</dbReference>
<dbReference type="PANTHER" id="PTHR47396:SF1">
    <property type="entry name" value="ATP-DEPENDENT HELICASE IRC3-RELATED"/>
    <property type="match status" value="1"/>
</dbReference>
<feature type="domain" description="Helicase ATP-binding" evidence="1">
    <location>
        <begin position="407"/>
        <end position="540"/>
    </location>
</feature>
<accession>A0A1H9VN74</accession>
<proteinExistence type="predicted"/>
<dbReference type="Pfam" id="PF22548">
    <property type="entry name" value="AEP-TOTE"/>
    <property type="match status" value="1"/>
</dbReference>
<dbReference type="CDD" id="cd18785">
    <property type="entry name" value="SF2_C"/>
    <property type="match status" value="1"/>
</dbReference>
<dbReference type="AlphaFoldDB" id="A0A1H9VN74"/>
<dbReference type="STRING" id="1121357.SAMN05661109_02298"/>